<dbReference type="PANTHER" id="PTHR43464:SF95">
    <property type="entry name" value="TRNA U34 CARBOXYMETHYLTRANSFERASE"/>
    <property type="match status" value="1"/>
</dbReference>
<comment type="caution">
    <text evidence="4">The sequence shown here is derived from an EMBL/GenBank/DDBJ whole genome shotgun (WGS) entry which is preliminary data.</text>
</comment>
<dbReference type="OrthoDB" id="9773188at2"/>
<dbReference type="InterPro" id="IPR027555">
    <property type="entry name" value="Mo5U34_MeTrfas-like"/>
</dbReference>
<comment type="subunit">
    <text evidence="3">Homotetramer.</text>
</comment>
<dbReference type="InterPro" id="IPR010017">
    <property type="entry name" value="CmoB"/>
</dbReference>
<dbReference type="NCBIfam" id="NF011650">
    <property type="entry name" value="PRK15068.1"/>
    <property type="match status" value="1"/>
</dbReference>
<dbReference type="RefSeq" id="WP_141175299.1">
    <property type="nucleotide sequence ID" value="NZ_JBHUFX010000013.1"/>
</dbReference>
<comment type="catalytic activity">
    <reaction evidence="3">
        <text>carboxy-S-adenosyl-L-methionine + 5-hydroxyuridine(34) in tRNA = 5-carboxymethoxyuridine(34) in tRNA + S-adenosyl-L-homocysteine + H(+)</text>
        <dbReference type="Rhea" id="RHEA:52848"/>
        <dbReference type="Rhea" id="RHEA-COMP:13381"/>
        <dbReference type="Rhea" id="RHEA-COMP:13383"/>
        <dbReference type="ChEBI" id="CHEBI:15378"/>
        <dbReference type="ChEBI" id="CHEBI:57856"/>
        <dbReference type="ChEBI" id="CHEBI:134278"/>
        <dbReference type="ChEBI" id="CHEBI:136877"/>
        <dbReference type="ChEBI" id="CHEBI:136879"/>
    </reaction>
</comment>
<sequence>MIEFGKFYQQIALGPLASWLEVLPAQLAAWQRENLHGHFRNWQKTVDNLPLLTPQQLDLQQRVSADRDDLSERQRQGIEKLLRNLMPWRKGPYSLYGTHIDTEWRSDWKWDRVLPHISPLTDRTVLDVGCGSGYHMWRMVGAGAALVVGIDPTQLFLCQFEAVRKLLGGDTRAHLLPLGIEQLPELKAFDTVFSMGVLYHRRSPLDHLFQLKNQLVSGGELVLETLVIEGDEHDVLVPGERYAQMRNVWFIPSAPALSRWLEKCGFVDVRIVDFSRTSTEEQRRTDWMTTESLADFLDPHDSSKTLEGYPAPLRAVLVARKP</sequence>
<feature type="binding site" evidence="3">
    <location>
        <position position="109"/>
    </location>
    <ligand>
        <name>carboxy-S-adenosyl-L-methionine</name>
        <dbReference type="ChEBI" id="CHEBI:134278"/>
    </ligand>
</feature>
<name>A0A506VAY7_9GAMM</name>
<feature type="binding site" evidence="3">
    <location>
        <position position="104"/>
    </location>
    <ligand>
        <name>carboxy-S-adenosyl-L-methionine</name>
        <dbReference type="ChEBI" id="CHEBI:134278"/>
    </ligand>
</feature>
<evidence type="ECO:0000313" key="5">
    <source>
        <dbReference type="Proteomes" id="UP000319523"/>
    </source>
</evidence>
<dbReference type="Pfam" id="PF08003">
    <property type="entry name" value="Methyltransf_9"/>
    <property type="match status" value="1"/>
</dbReference>
<keyword evidence="2 3" id="KW-0819">tRNA processing</keyword>
<dbReference type="HAMAP" id="MF_01590">
    <property type="entry name" value="tRNA_carboxymethyltr_CmoB"/>
    <property type="match status" value="1"/>
</dbReference>
<dbReference type="SUPFAM" id="SSF53335">
    <property type="entry name" value="S-adenosyl-L-methionine-dependent methyltransferases"/>
    <property type="match status" value="1"/>
</dbReference>
<feature type="binding site" evidence="3">
    <location>
        <position position="314"/>
    </location>
    <ligand>
        <name>carboxy-S-adenosyl-L-methionine</name>
        <dbReference type="ChEBI" id="CHEBI:134278"/>
    </ligand>
</feature>
<dbReference type="AlphaFoldDB" id="A0A506VAY7"/>
<dbReference type="GO" id="GO:0016765">
    <property type="term" value="F:transferase activity, transferring alkyl or aryl (other than methyl) groups"/>
    <property type="evidence" value="ECO:0007669"/>
    <property type="project" value="UniProtKB-UniRule"/>
</dbReference>
<dbReference type="Proteomes" id="UP000319523">
    <property type="component" value="Unassembled WGS sequence"/>
</dbReference>
<protein>
    <recommendedName>
        <fullName evidence="3">tRNA U34 carboxymethyltransferase</fullName>
        <ecNumber evidence="3">2.5.1.-</ecNumber>
    </recommendedName>
</protein>
<organism evidence="4 5">
    <name type="scientific">Mixta tenebrionis</name>
    <dbReference type="NCBI Taxonomy" id="2562439"/>
    <lineage>
        <taxon>Bacteria</taxon>
        <taxon>Pseudomonadati</taxon>
        <taxon>Pseudomonadota</taxon>
        <taxon>Gammaproteobacteria</taxon>
        <taxon>Enterobacterales</taxon>
        <taxon>Erwiniaceae</taxon>
        <taxon>Mixta</taxon>
    </lineage>
</organism>
<evidence type="ECO:0000256" key="2">
    <source>
        <dbReference type="ARBA" id="ARBA00022694"/>
    </source>
</evidence>
<proteinExistence type="inferred from homology"/>
<dbReference type="PANTHER" id="PTHR43464">
    <property type="entry name" value="METHYLTRANSFERASE"/>
    <property type="match status" value="1"/>
</dbReference>
<feature type="binding site" evidence="3">
    <location>
        <position position="129"/>
    </location>
    <ligand>
        <name>carboxy-S-adenosyl-L-methionine</name>
        <dbReference type="ChEBI" id="CHEBI:134278"/>
    </ligand>
</feature>
<feature type="binding site" evidence="3">
    <location>
        <begin position="151"/>
        <end position="153"/>
    </location>
    <ligand>
        <name>carboxy-S-adenosyl-L-methionine</name>
        <dbReference type="ChEBI" id="CHEBI:134278"/>
    </ligand>
</feature>
<evidence type="ECO:0000256" key="1">
    <source>
        <dbReference type="ARBA" id="ARBA00022679"/>
    </source>
</evidence>
<dbReference type="GO" id="GO:0008168">
    <property type="term" value="F:methyltransferase activity"/>
    <property type="evidence" value="ECO:0007669"/>
    <property type="project" value="TreeGrafter"/>
</dbReference>
<dbReference type="Gene3D" id="3.40.50.150">
    <property type="entry name" value="Vaccinia Virus protein VP39"/>
    <property type="match status" value="1"/>
</dbReference>
<reference evidence="4 5" key="1">
    <citation type="submission" date="2019-06" db="EMBL/GenBank/DDBJ databases">
        <authorList>
            <person name="Yang Y."/>
        </authorList>
    </citation>
    <scope>NUCLEOTIDE SEQUENCE [LARGE SCALE GENOMIC DNA]</scope>
    <source>
        <strain evidence="4 5">BIT-26</strain>
    </source>
</reference>
<evidence type="ECO:0000313" key="4">
    <source>
        <dbReference type="EMBL" id="TPW43121.1"/>
    </source>
</evidence>
<feature type="binding site" evidence="3">
    <location>
        <position position="90"/>
    </location>
    <ligand>
        <name>carboxy-S-adenosyl-L-methionine</name>
        <dbReference type="ChEBI" id="CHEBI:134278"/>
    </ligand>
</feature>
<accession>A0A506VAY7</accession>
<gene>
    <name evidence="3 4" type="primary">cmoB</name>
    <name evidence="4" type="ORF">FKM52_06015</name>
</gene>
<dbReference type="EMBL" id="VHQI01000003">
    <property type="protein sequence ID" value="TPW43121.1"/>
    <property type="molecule type" value="Genomic_DNA"/>
</dbReference>
<comment type="function">
    <text evidence="3">Catalyzes carboxymethyl transfer from carboxy-S-adenosyl-L-methionine (Cx-SAM) to 5-hydroxyuridine (ho5U) to form 5-carboxymethoxyuridine (cmo5U) at position 34 in tRNAs.</text>
</comment>
<feature type="binding site" evidence="3">
    <location>
        <position position="199"/>
    </location>
    <ligand>
        <name>carboxy-S-adenosyl-L-methionine</name>
        <dbReference type="ChEBI" id="CHEBI:134278"/>
    </ligand>
</feature>
<dbReference type="NCBIfam" id="TIGR00452">
    <property type="entry name" value="tRNA 5-methoxyuridine(34)/uridine 5-oxyacetic acid(34) synthase CmoB"/>
    <property type="match status" value="1"/>
</dbReference>
<feature type="binding site" evidence="3">
    <location>
        <begin position="180"/>
        <end position="181"/>
    </location>
    <ligand>
        <name>carboxy-S-adenosyl-L-methionine</name>
        <dbReference type="ChEBI" id="CHEBI:134278"/>
    </ligand>
</feature>
<evidence type="ECO:0000256" key="3">
    <source>
        <dbReference type="HAMAP-Rule" id="MF_01590"/>
    </source>
</evidence>
<keyword evidence="5" id="KW-1185">Reference proteome</keyword>
<dbReference type="CDD" id="cd02440">
    <property type="entry name" value="AdoMet_MTases"/>
    <property type="match status" value="1"/>
</dbReference>
<feature type="binding site" evidence="3">
    <location>
        <position position="195"/>
    </location>
    <ligand>
        <name>carboxy-S-adenosyl-L-methionine</name>
        <dbReference type="ChEBI" id="CHEBI:134278"/>
    </ligand>
</feature>
<keyword evidence="1 3" id="KW-0808">Transferase</keyword>
<dbReference type="InterPro" id="IPR029063">
    <property type="entry name" value="SAM-dependent_MTases_sf"/>
</dbReference>
<dbReference type="EC" id="2.5.1.-" evidence="3"/>
<comment type="similarity">
    <text evidence="3">Belongs to the class I-like SAM-binding methyltransferase superfamily. CmoB family.</text>
</comment>
<dbReference type="GO" id="GO:0002098">
    <property type="term" value="P:tRNA wobble uridine modification"/>
    <property type="evidence" value="ECO:0007669"/>
    <property type="project" value="InterPro"/>
</dbReference>